<gene>
    <name evidence="1" type="ORF">UFOPK2824_00195</name>
</gene>
<evidence type="ECO:0000313" key="1">
    <source>
        <dbReference type="EMBL" id="CAB4741809.1"/>
    </source>
</evidence>
<dbReference type="AlphaFoldDB" id="A0A6J6T666"/>
<reference evidence="1" key="1">
    <citation type="submission" date="2020-05" db="EMBL/GenBank/DDBJ databases">
        <authorList>
            <person name="Chiriac C."/>
            <person name="Salcher M."/>
            <person name="Ghai R."/>
            <person name="Kavagutti S V."/>
        </authorList>
    </citation>
    <scope>NUCLEOTIDE SEQUENCE</scope>
</reference>
<accession>A0A6J6T666</accession>
<dbReference type="NCBIfam" id="TIGR03843">
    <property type="entry name" value="SCO1664 family protein"/>
    <property type="match status" value="1"/>
</dbReference>
<protein>
    <submittedName>
        <fullName evidence="1">Unannotated protein</fullName>
    </submittedName>
</protein>
<sequence length="244" mass="26650">MSADELQVVGQLVNASNATLVVEAGDQRFVYKPMSGERPLWDFPINTLHLRERAAFVMSELLQWNIVPATVIASGPYGVGSLQNWVDAEVTSVDVFTPGEVPADWLTIISGIDEDGDEVTLAHANLPRLQQIAVFDALINNADRKAGHILTANDGTIYGIDHGVTFNAEDKLRTVLWGWIGAAISTELLQDLANVETKIDGSELTVLLDADEMLALKDRLAQLLESKTMPSPSPHWPAVPWPVF</sequence>
<name>A0A6J6T666_9ZZZZ</name>
<organism evidence="1">
    <name type="scientific">freshwater metagenome</name>
    <dbReference type="NCBI Taxonomy" id="449393"/>
    <lineage>
        <taxon>unclassified sequences</taxon>
        <taxon>metagenomes</taxon>
        <taxon>ecological metagenomes</taxon>
    </lineage>
</organism>
<proteinExistence type="predicted"/>
<dbReference type="EMBL" id="CAEZZD010000016">
    <property type="protein sequence ID" value="CAB4741809.1"/>
    <property type="molecule type" value="Genomic_DNA"/>
</dbReference>
<dbReference type="InterPro" id="IPR022292">
    <property type="entry name" value="CHP03843"/>
</dbReference>